<dbReference type="InterPro" id="IPR026444">
    <property type="entry name" value="Secre_tail"/>
</dbReference>
<dbReference type="AlphaFoldDB" id="A0A6S6S738"/>
<reference evidence="3" key="1">
    <citation type="submission" date="2020-01" db="EMBL/GenBank/DDBJ databases">
        <authorList>
            <person name="Meier V. D."/>
            <person name="Meier V D."/>
        </authorList>
    </citation>
    <scope>NUCLEOTIDE SEQUENCE</scope>
    <source>
        <strain evidence="3">HLG_WM_MAG_10</strain>
    </source>
</reference>
<dbReference type="NCBIfam" id="TIGR04183">
    <property type="entry name" value="Por_Secre_tail"/>
    <property type="match status" value="1"/>
</dbReference>
<dbReference type="Gene3D" id="2.60.120.260">
    <property type="entry name" value="Galactose-binding domain-like"/>
    <property type="match status" value="1"/>
</dbReference>
<dbReference type="NCBIfam" id="NF038128">
    <property type="entry name" value="choice_anch_J"/>
    <property type="match status" value="1"/>
</dbReference>
<gene>
    <name evidence="3" type="ORF">HELGO_WM28409</name>
</gene>
<dbReference type="EMBL" id="CACVAQ010000012">
    <property type="protein sequence ID" value="CAA6798917.1"/>
    <property type="molecule type" value="Genomic_DNA"/>
</dbReference>
<feature type="signal peptide" evidence="1">
    <location>
        <begin position="1"/>
        <end position="20"/>
    </location>
</feature>
<dbReference type="InterPro" id="IPR013783">
    <property type="entry name" value="Ig-like_fold"/>
</dbReference>
<sequence>MKKFLLSALCAFSTTALVQAQIPQTAVVEHFTQASCAPCASQNPTLYNTLGTFGSANYVKLTYQTSWPGVDPMNAEYPAGPNDRRVYYGVTGVPNASLNGNAVDGPNTIVTASTLAAAAALMTPYEISITQNWTSTTNVDLDIVIRNVTTSPISTADRFHFAMVEENITFAAAPGSNGETDFFNVVRDMYNVSTGASSTAGTTIDTIPAGDSLTFTMSVTPPAYIRDLNQISFVGYVQNNATQVVYQGGKSIAGGVPGLLSVTAAANSTVGAGYCDYNFTPEITFTNNSAIPVTTVTGEYTINGGTAVPVTVGGLNLMSGQSTTIAFPATTLASGTSNVEYSITDVNAGGTYSQGPVTMAPEAYDKLPSVSIGAPIVEGFESAPLIPTTGYSRTLTTGIFEANGASESNFSILDGPTYSYGAIGGMALSNRSVRFRFYNLQASSEISLIMQKVNFGLGSKVTFDHAYRQYQTAEDALDVEVSTDCGATWTSVWNKSGADLATLSDSTAQYTPADSSEWVSDTILLAAYDNTNDVVIRFKGTSDYGNNLYIDNINITSGVVSVNKIQTEAAEVRIMPNPVSNKMALEFTMLNSADANISIINALGQQVQQVTNGYFSGTNLIEVNTSKLASGVYFVNIITEEGTTTKRFVRQ</sequence>
<feature type="chain" id="PRO_5027714897" description="Secretion system C-terminal sorting domain-containing protein" evidence="1">
    <location>
        <begin position="21"/>
        <end position="651"/>
    </location>
</feature>
<proteinExistence type="predicted"/>
<evidence type="ECO:0000256" key="1">
    <source>
        <dbReference type="SAM" id="SignalP"/>
    </source>
</evidence>
<evidence type="ECO:0000259" key="2">
    <source>
        <dbReference type="Pfam" id="PF18962"/>
    </source>
</evidence>
<evidence type="ECO:0000313" key="3">
    <source>
        <dbReference type="EMBL" id="CAA6798917.1"/>
    </source>
</evidence>
<organism evidence="3">
    <name type="scientific">uncultured Aureispira sp</name>
    <dbReference type="NCBI Taxonomy" id="1331704"/>
    <lineage>
        <taxon>Bacteria</taxon>
        <taxon>Pseudomonadati</taxon>
        <taxon>Bacteroidota</taxon>
        <taxon>Saprospiria</taxon>
        <taxon>Saprospirales</taxon>
        <taxon>Saprospiraceae</taxon>
        <taxon>Aureispira</taxon>
        <taxon>environmental samples</taxon>
    </lineage>
</organism>
<name>A0A6S6S738_9BACT</name>
<feature type="domain" description="Secretion system C-terminal sorting" evidence="2">
    <location>
        <begin position="574"/>
        <end position="649"/>
    </location>
</feature>
<protein>
    <recommendedName>
        <fullName evidence="2">Secretion system C-terminal sorting domain-containing protein</fullName>
    </recommendedName>
</protein>
<dbReference type="Pfam" id="PF18962">
    <property type="entry name" value="Por_Secre_tail"/>
    <property type="match status" value="1"/>
</dbReference>
<dbReference type="Gene3D" id="2.60.40.10">
    <property type="entry name" value="Immunoglobulins"/>
    <property type="match status" value="1"/>
</dbReference>
<keyword evidence="1" id="KW-0732">Signal</keyword>
<accession>A0A6S6S738</accession>